<organism evidence="2">
    <name type="scientific">uncultured Sphingomonadaceae bacterium</name>
    <dbReference type="NCBI Taxonomy" id="169976"/>
    <lineage>
        <taxon>Bacteria</taxon>
        <taxon>Pseudomonadati</taxon>
        <taxon>Pseudomonadota</taxon>
        <taxon>Alphaproteobacteria</taxon>
        <taxon>Sphingomonadales</taxon>
        <taxon>Sphingomonadaceae</taxon>
        <taxon>environmental samples</taxon>
    </lineage>
</organism>
<feature type="region of interest" description="Disordered" evidence="1">
    <location>
        <begin position="1"/>
        <end position="22"/>
    </location>
</feature>
<feature type="non-terminal residue" evidence="2">
    <location>
        <position position="22"/>
    </location>
</feature>
<name>A0A6J4TCS9_9SPHN</name>
<dbReference type="EMBL" id="CADCVX010000383">
    <property type="protein sequence ID" value="CAA9519272.1"/>
    <property type="molecule type" value="Genomic_DNA"/>
</dbReference>
<evidence type="ECO:0000313" key="2">
    <source>
        <dbReference type="EMBL" id="CAA9519272.1"/>
    </source>
</evidence>
<accession>A0A6J4TCS9</accession>
<keyword evidence="2" id="KW-0067">ATP-binding</keyword>
<keyword evidence="2" id="KW-0547">Nucleotide-binding</keyword>
<sequence length="22" mass="2367">VPRPCPPAQCRAGPARLPRAPR</sequence>
<protein>
    <submittedName>
        <fullName evidence="2">Helicase PriA essential for oriC/DnaA-independent DNA replication</fullName>
    </submittedName>
</protein>
<dbReference type="AlphaFoldDB" id="A0A6J4TCS9"/>
<keyword evidence="2" id="KW-0378">Hydrolase</keyword>
<keyword evidence="2" id="KW-0347">Helicase</keyword>
<feature type="non-terminal residue" evidence="2">
    <location>
        <position position="1"/>
    </location>
</feature>
<gene>
    <name evidence="2" type="ORF">AVDCRST_MAG91-2075</name>
</gene>
<proteinExistence type="predicted"/>
<reference evidence="2" key="1">
    <citation type="submission" date="2020-02" db="EMBL/GenBank/DDBJ databases">
        <authorList>
            <person name="Meier V. D."/>
        </authorList>
    </citation>
    <scope>NUCLEOTIDE SEQUENCE</scope>
    <source>
        <strain evidence="2">AVDCRST_MAG91</strain>
    </source>
</reference>
<feature type="compositionally biased region" description="Low complexity" evidence="1">
    <location>
        <begin position="11"/>
        <end position="22"/>
    </location>
</feature>
<evidence type="ECO:0000256" key="1">
    <source>
        <dbReference type="SAM" id="MobiDB-lite"/>
    </source>
</evidence>
<dbReference type="GO" id="GO:0004386">
    <property type="term" value="F:helicase activity"/>
    <property type="evidence" value="ECO:0007669"/>
    <property type="project" value="UniProtKB-KW"/>
</dbReference>